<evidence type="ECO:0000256" key="1">
    <source>
        <dbReference type="SAM" id="MobiDB-lite"/>
    </source>
</evidence>
<proteinExistence type="predicted"/>
<feature type="region of interest" description="Disordered" evidence="1">
    <location>
        <begin position="155"/>
        <end position="220"/>
    </location>
</feature>
<accession>A0A4Z2J059</accession>
<comment type="caution">
    <text evidence="2">The sequence shown here is derived from an EMBL/GenBank/DDBJ whole genome shotgun (WGS) entry which is preliminary data.</text>
</comment>
<organism evidence="2 3">
    <name type="scientific">Liparis tanakae</name>
    <name type="common">Tanaka's snailfish</name>
    <dbReference type="NCBI Taxonomy" id="230148"/>
    <lineage>
        <taxon>Eukaryota</taxon>
        <taxon>Metazoa</taxon>
        <taxon>Chordata</taxon>
        <taxon>Craniata</taxon>
        <taxon>Vertebrata</taxon>
        <taxon>Euteleostomi</taxon>
        <taxon>Actinopterygii</taxon>
        <taxon>Neopterygii</taxon>
        <taxon>Teleostei</taxon>
        <taxon>Neoteleostei</taxon>
        <taxon>Acanthomorphata</taxon>
        <taxon>Eupercaria</taxon>
        <taxon>Perciformes</taxon>
        <taxon>Cottioidei</taxon>
        <taxon>Cottales</taxon>
        <taxon>Liparidae</taxon>
        <taxon>Liparis</taxon>
    </lineage>
</organism>
<sequence>MPGGLFAEARSGLRSDGMEDAGQRLTSSDSAYGSSAADTEDGAPGRPYDEDLTHKVTPPSLHSLHECNQHRHCFTRHFRRPHLPRGLCCKHPLQSTGRSLILLLYFCSDCHRVAFLPGKRAKPNVQNVCTSVIKGNALPSAARCNAEQHVGSLKRQIRGSRQAGLLEDDEEEEEEEEEEGGGVINVNKRGEHLHLRTSRPRRPTAAPNETITVATRPIDA</sequence>
<name>A0A4Z2J059_9TELE</name>
<protein>
    <submittedName>
        <fullName evidence="2">Uncharacterized protein</fullName>
    </submittedName>
</protein>
<dbReference type="EMBL" id="SRLO01000033">
    <property type="protein sequence ID" value="TNN83397.1"/>
    <property type="molecule type" value="Genomic_DNA"/>
</dbReference>
<dbReference type="AlphaFoldDB" id="A0A4Z2J059"/>
<feature type="region of interest" description="Disordered" evidence="1">
    <location>
        <begin position="1"/>
        <end position="55"/>
    </location>
</feature>
<keyword evidence="3" id="KW-1185">Reference proteome</keyword>
<feature type="compositionally biased region" description="Low complexity" evidence="1">
    <location>
        <begin position="27"/>
        <end position="37"/>
    </location>
</feature>
<feature type="compositionally biased region" description="Acidic residues" evidence="1">
    <location>
        <begin position="166"/>
        <end position="180"/>
    </location>
</feature>
<evidence type="ECO:0000313" key="3">
    <source>
        <dbReference type="Proteomes" id="UP000314294"/>
    </source>
</evidence>
<reference evidence="2 3" key="1">
    <citation type="submission" date="2019-03" db="EMBL/GenBank/DDBJ databases">
        <title>First draft genome of Liparis tanakae, snailfish: a comprehensive survey of snailfish specific genes.</title>
        <authorList>
            <person name="Kim W."/>
            <person name="Song I."/>
            <person name="Jeong J.-H."/>
            <person name="Kim D."/>
            <person name="Kim S."/>
            <person name="Ryu S."/>
            <person name="Song J.Y."/>
            <person name="Lee S.K."/>
        </authorList>
    </citation>
    <scope>NUCLEOTIDE SEQUENCE [LARGE SCALE GENOMIC DNA]</scope>
    <source>
        <tissue evidence="2">Muscle</tissue>
    </source>
</reference>
<gene>
    <name evidence="2" type="ORF">EYF80_006378</name>
</gene>
<dbReference type="Proteomes" id="UP000314294">
    <property type="component" value="Unassembled WGS sequence"/>
</dbReference>
<evidence type="ECO:0000313" key="2">
    <source>
        <dbReference type="EMBL" id="TNN83397.1"/>
    </source>
</evidence>